<organism evidence="2 3">
    <name type="scientific">Photobacterium aphoticum</name>
    <dbReference type="NCBI Taxonomy" id="754436"/>
    <lineage>
        <taxon>Bacteria</taxon>
        <taxon>Pseudomonadati</taxon>
        <taxon>Pseudomonadota</taxon>
        <taxon>Gammaproteobacteria</taxon>
        <taxon>Vibrionales</taxon>
        <taxon>Vibrionaceae</taxon>
        <taxon>Photobacterium</taxon>
    </lineage>
</organism>
<gene>
    <name evidence="2" type="ORF">ABT58_20520</name>
</gene>
<dbReference type="InterPro" id="IPR016047">
    <property type="entry name" value="M23ase_b-sheet_dom"/>
</dbReference>
<proteinExistence type="predicted"/>
<evidence type="ECO:0000259" key="1">
    <source>
        <dbReference type="Pfam" id="PF01551"/>
    </source>
</evidence>
<protein>
    <recommendedName>
        <fullName evidence="1">M23ase beta-sheet core domain-containing protein</fullName>
    </recommendedName>
</protein>
<accession>A0A0J1GGG8</accession>
<dbReference type="EMBL" id="LDOV01000042">
    <property type="protein sequence ID" value="KLU98807.1"/>
    <property type="molecule type" value="Genomic_DNA"/>
</dbReference>
<dbReference type="InterPro" id="IPR050570">
    <property type="entry name" value="Cell_wall_metabolism_enzyme"/>
</dbReference>
<dbReference type="Pfam" id="PF01551">
    <property type="entry name" value="Peptidase_M23"/>
    <property type="match status" value="1"/>
</dbReference>
<dbReference type="GO" id="GO:0004222">
    <property type="term" value="F:metalloendopeptidase activity"/>
    <property type="evidence" value="ECO:0007669"/>
    <property type="project" value="TreeGrafter"/>
</dbReference>
<dbReference type="RefSeq" id="WP_047876314.1">
    <property type="nucleotide sequence ID" value="NZ_BMYC01000029.1"/>
</dbReference>
<dbReference type="CDD" id="cd12797">
    <property type="entry name" value="M23_peptidase"/>
    <property type="match status" value="1"/>
</dbReference>
<feature type="domain" description="M23ase beta-sheet core" evidence="1">
    <location>
        <begin position="81"/>
        <end position="174"/>
    </location>
</feature>
<dbReference type="OrthoDB" id="9800107at2"/>
<comment type="caution">
    <text evidence="2">The sequence shown here is derived from an EMBL/GenBank/DDBJ whole genome shotgun (WGS) entry which is preliminary data.</text>
</comment>
<dbReference type="PATRIC" id="fig|754436.4.peg.4320"/>
<sequence>MKTAYTIAAVSVLLALVLYGKYEQDARAQAAITALQQEMATVDQQLLSIAKNTSVPYRMPMDKTPLLQDYAVFSVGFPDHFHTAIDWRVPHGTPVYAIADGIIRYADVKPDYAGLMIIDHPQDNLYSLYGHLSAPLGLKPVGPVKKGELLGYIASTKEGYLIGLYAHLHFSLRLGQWGDYPDTGESRWMAGYVEKHPIYHKWIDPEAFIQLTQQLPAAMNPAINQETRTKP</sequence>
<keyword evidence="3" id="KW-1185">Reference proteome</keyword>
<dbReference type="Gene3D" id="2.70.70.10">
    <property type="entry name" value="Glucose Permease (Domain IIA)"/>
    <property type="match status" value="1"/>
</dbReference>
<dbReference type="PANTHER" id="PTHR21666">
    <property type="entry name" value="PEPTIDASE-RELATED"/>
    <property type="match status" value="1"/>
</dbReference>
<dbReference type="SUPFAM" id="SSF51261">
    <property type="entry name" value="Duplicated hybrid motif"/>
    <property type="match status" value="1"/>
</dbReference>
<reference evidence="2 3" key="1">
    <citation type="submission" date="2015-05" db="EMBL/GenBank/DDBJ databases">
        <title>Photobacterium galathea sp. nov.</title>
        <authorList>
            <person name="Machado H."/>
            <person name="Gram L."/>
        </authorList>
    </citation>
    <scope>NUCLEOTIDE SEQUENCE [LARGE SCALE GENOMIC DNA]</scope>
    <source>
        <strain evidence="2 3">DSM 25995</strain>
    </source>
</reference>
<dbReference type="InterPro" id="IPR011055">
    <property type="entry name" value="Dup_hybrid_motif"/>
</dbReference>
<dbReference type="PANTHER" id="PTHR21666:SF270">
    <property type="entry name" value="MUREIN HYDROLASE ACTIVATOR ENVC"/>
    <property type="match status" value="1"/>
</dbReference>
<name>A0A0J1GGG8_9GAMM</name>
<dbReference type="Proteomes" id="UP000036426">
    <property type="component" value="Unassembled WGS sequence"/>
</dbReference>
<evidence type="ECO:0000313" key="2">
    <source>
        <dbReference type="EMBL" id="KLU98807.1"/>
    </source>
</evidence>
<evidence type="ECO:0000313" key="3">
    <source>
        <dbReference type="Proteomes" id="UP000036426"/>
    </source>
</evidence>
<dbReference type="AlphaFoldDB" id="A0A0J1GGG8"/>